<organism evidence="1 2">
    <name type="scientific">Artomyces pyxidatus</name>
    <dbReference type="NCBI Taxonomy" id="48021"/>
    <lineage>
        <taxon>Eukaryota</taxon>
        <taxon>Fungi</taxon>
        <taxon>Dikarya</taxon>
        <taxon>Basidiomycota</taxon>
        <taxon>Agaricomycotina</taxon>
        <taxon>Agaricomycetes</taxon>
        <taxon>Russulales</taxon>
        <taxon>Auriscalpiaceae</taxon>
        <taxon>Artomyces</taxon>
    </lineage>
</organism>
<dbReference type="Proteomes" id="UP000814140">
    <property type="component" value="Unassembled WGS sequence"/>
</dbReference>
<reference evidence="1" key="1">
    <citation type="submission" date="2021-03" db="EMBL/GenBank/DDBJ databases">
        <authorList>
            <consortium name="DOE Joint Genome Institute"/>
            <person name="Ahrendt S."/>
            <person name="Looney B.P."/>
            <person name="Miyauchi S."/>
            <person name="Morin E."/>
            <person name="Drula E."/>
            <person name="Courty P.E."/>
            <person name="Chicoki N."/>
            <person name="Fauchery L."/>
            <person name="Kohler A."/>
            <person name="Kuo A."/>
            <person name="Labutti K."/>
            <person name="Pangilinan J."/>
            <person name="Lipzen A."/>
            <person name="Riley R."/>
            <person name="Andreopoulos W."/>
            <person name="He G."/>
            <person name="Johnson J."/>
            <person name="Barry K.W."/>
            <person name="Grigoriev I.V."/>
            <person name="Nagy L."/>
            <person name="Hibbett D."/>
            <person name="Henrissat B."/>
            <person name="Matheny P.B."/>
            <person name="Labbe J."/>
            <person name="Martin F."/>
        </authorList>
    </citation>
    <scope>NUCLEOTIDE SEQUENCE</scope>
    <source>
        <strain evidence="1">HHB10654</strain>
    </source>
</reference>
<sequence length="465" mass="49151">MCYAYGSIEQATSVCPMCKVFRPSGARCPHKQDVCKNSSAHPRHDVVYMKNAEVQTFNGCGFCKWARSNPPPKLTGYQNPGWPGCCHPPSEAERRLIPPADWTAVATVHHISIPADIKALLESINASPASRGSPSFGHSASGGKPNASPTTPPALDRKSSASVVPIRTSTTPRTQPLAIPGRTRSGGSPKEAATTLTSTTPRGPGLRESPPASNSSVLESNPTHLRKTSVDHAEKRGDSPNTPSPLRRNIELEGTISRSAARRPSVSRVNATASKVSSEAPPLRRRSSTTDTAALASASAPQTVRTVERRDTISVTRPSIKRSSLDIDFSSMSISSALKSPSSGSSDSGESQSHSGSEGTVTSDGGFTDYLSDESEAELQKQAEAKAALLAQNHMEEQEFKLARQQLAHVDLRPPKSWNPATAASSSTPRAQGSSAPMYPAALSAQAYAPPARGQVDAVGYGRSR</sequence>
<proteinExistence type="predicted"/>
<evidence type="ECO:0000313" key="2">
    <source>
        <dbReference type="Proteomes" id="UP000814140"/>
    </source>
</evidence>
<accession>A0ACB8TKM8</accession>
<reference evidence="1" key="2">
    <citation type="journal article" date="2022" name="New Phytol.">
        <title>Evolutionary transition to the ectomycorrhizal habit in the genomes of a hyperdiverse lineage of mushroom-forming fungi.</title>
        <authorList>
            <person name="Looney B."/>
            <person name="Miyauchi S."/>
            <person name="Morin E."/>
            <person name="Drula E."/>
            <person name="Courty P.E."/>
            <person name="Kohler A."/>
            <person name="Kuo A."/>
            <person name="LaButti K."/>
            <person name="Pangilinan J."/>
            <person name="Lipzen A."/>
            <person name="Riley R."/>
            <person name="Andreopoulos W."/>
            <person name="He G."/>
            <person name="Johnson J."/>
            <person name="Nolan M."/>
            <person name="Tritt A."/>
            <person name="Barry K.W."/>
            <person name="Grigoriev I.V."/>
            <person name="Nagy L.G."/>
            <person name="Hibbett D."/>
            <person name="Henrissat B."/>
            <person name="Matheny P.B."/>
            <person name="Labbe J."/>
            <person name="Martin F.M."/>
        </authorList>
    </citation>
    <scope>NUCLEOTIDE SEQUENCE</scope>
    <source>
        <strain evidence="1">HHB10654</strain>
    </source>
</reference>
<name>A0ACB8TKM8_9AGAM</name>
<comment type="caution">
    <text evidence="1">The sequence shown here is derived from an EMBL/GenBank/DDBJ whole genome shotgun (WGS) entry which is preliminary data.</text>
</comment>
<dbReference type="EMBL" id="MU277187">
    <property type="protein sequence ID" value="KAI0068948.1"/>
    <property type="molecule type" value="Genomic_DNA"/>
</dbReference>
<evidence type="ECO:0000313" key="1">
    <source>
        <dbReference type="EMBL" id="KAI0068948.1"/>
    </source>
</evidence>
<gene>
    <name evidence="1" type="ORF">BV25DRAFT_1874328</name>
</gene>
<keyword evidence="2" id="KW-1185">Reference proteome</keyword>
<protein>
    <submittedName>
        <fullName evidence="1">Uncharacterized protein</fullName>
    </submittedName>
</protein>